<sequence>MTINKQAILSGTLGATASLIAKLALSPTSPIPTLVHDTCRSYNLSSLLHFDASFFNTITNNNIDTCTVLSLLSRGLCLLLMIGVNAIMISSFVDGMNESGSVAGTSLSTAANFSVSAIYGSIFFQEYVSTSWYFGAILIGVGMWLLSSVALVES</sequence>
<dbReference type="SUPFAM" id="SSF103481">
    <property type="entry name" value="Multidrug resistance efflux transporter EmrE"/>
    <property type="match status" value="1"/>
</dbReference>
<feature type="transmembrane region" description="Helical" evidence="1">
    <location>
        <begin position="105"/>
        <end position="124"/>
    </location>
</feature>
<dbReference type="InterPro" id="IPR039632">
    <property type="entry name" value="TMEM42"/>
</dbReference>
<dbReference type="Proteomes" id="UP001530400">
    <property type="component" value="Unassembled WGS sequence"/>
</dbReference>
<evidence type="ECO:0000313" key="2">
    <source>
        <dbReference type="EMBL" id="KAL3794592.1"/>
    </source>
</evidence>
<feature type="transmembrane region" description="Helical" evidence="1">
    <location>
        <begin position="130"/>
        <end position="152"/>
    </location>
</feature>
<protein>
    <recommendedName>
        <fullName evidence="4">EamA domain-containing protein</fullName>
    </recommendedName>
</protein>
<dbReference type="PANTHER" id="PTHR31965:SF1">
    <property type="entry name" value="TRANSMEMBRANE PROTEIN 42"/>
    <property type="match status" value="1"/>
</dbReference>
<comment type="caution">
    <text evidence="2">The sequence shown here is derived from an EMBL/GenBank/DDBJ whole genome shotgun (WGS) entry which is preliminary data.</text>
</comment>
<accession>A0ABD3Q2S9</accession>
<dbReference type="InterPro" id="IPR037185">
    <property type="entry name" value="EmrE-like"/>
</dbReference>
<organism evidence="2 3">
    <name type="scientific">Cyclotella atomus</name>
    <dbReference type="NCBI Taxonomy" id="382360"/>
    <lineage>
        <taxon>Eukaryota</taxon>
        <taxon>Sar</taxon>
        <taxon>Stramenopiles</taxon>
        <taxon>Ochrophyta</taxon>
        <taxon>Bacillariophyta</taxon>
        <taxon>Coscinodiscophyceae</taxon>
        <taxon>Thalassiosirophycidae</taxon>
        <taxon>Stephanodiscales</taxon>
        <taxon>Stephanodiscaceae</taxon>
        <taxon>Cyclotella</taxon>
    </lineage>
</organism>
<dbReference type="PANTHER" id="PTHR31965">
    <property type="entry name" value="TRANSMEMBRANE PROTEIN 42"/>
    <property type="match status" value="1"/>
</dbReference>
<name>A0ABD3Q2S9_9STRA</name>
<keyword evidence="1" id="KW-0472">Membrane</keyword>
<dbReference type="EMBL" id="JALLPJ020000349">
    <property type="protein sequence ID" value="KAL3794592.1"/>
    <property type="molecule type" value="Genomic_DNA"/>
</dbReference>
<feature type="transmembrane region" description="Helical" evidence="1">
    <location>
        <begin position="71"/>
        <end position="93"/>
    </location>
</feature>
<keyword evidence="1" id="KW-0812">Transmembrane</keyword>
<evidence type="ECO:0000313" key="3">
    <source>
        <dbReference type="Proteomes" id="UP001530400"/>
    </source>
</evidence>
<keyword evidence="3" id="KW-1185">Reference proteome</keyword>
<evidence type="ECO:0008006" key="4">
    <source>
        <dbReference type="Google" id="ProtNLM"/>
    </source>
</evidence>
<evidence type="ECO:0000256" key="1">
    <source>
        <dbReference type="SAM" id="Phobius"/>
    </source>
</evidence>
<keyword evidence="1" id="KW-1133">Transmembrane helix</keyword>
<dbReference type="AlphaFoldDB" id="A0ABD3Q2S9"/>
<gene>
    <name evidence="2" type="ORF">ACHAWO_005437</name>
</gene>
<proteinExistence type="predicted"/>
<reference evidence="2 3" key="1">
    <citation type="submission" date="2024-10" db="EMBL/GenBank/DDBJ databases">
        <title>Updated reference genomes for cyclostephanoid diatoms.</title>
        <authorList>
            <person name="Roberts W.R."/>
            <person name="Alverson A.J."/>
        </authorList>
    </citation>
    <scope>NUCLEOTIDE SEQUENCE [LARGE SCALE GENOMIC DNA]</scope>
    <source>
        <strain evidence="2 3">AJA010-31</strain>
    </source>
</reference>